<dbReference type="PROSITE" id="PS50280">
    <property type="entry name" value="SET"/>
    <property type="match status" value="1"/>
</dbReference>
<dbReference type="InterPro" id="IPR050869">
    <property type="entry name" value="H3K4_H4K5_MeTrfase"/>
</dbReference>
<feature type="domain" description="SET" evidence="5">
    <location>
        <begin position="1"/>
        <end position="256"/>
    </location>
</feature>
<protein>
    <submittedName>
        <fullName evidence="7">SET domain-containing protein</fullName>
    </submittedName>
</protein>
<evidence type="ECO:0000313" key="8">
    <source>
        <dbReference type="Proteomes" id="UP000799750"/>
    </source>
</evidence>
<sequence>MTMSNQAYARIGKSQTSGNGLFADKAIPAGESVLSISRPLVGVVEAARLSDTCANCFKWTAESSIGSRPNVESNGVKACTGCRTVGYCSRACQKEGWKRHHKYECEIMASTVSKGNMPTAARATMQFLIRRAKGLINDETWESVLSMESHIEDMRAAGGEKWMEVQLVAQGAWAFSMTQAEFTLGFATEMLGRVLTNSLTLVTPTYDPVGICIDPLAAMANQSCDPNAVVVMDGPVISFRSLRPIKKDEEIFISYVDGTNPFARRQQELKQRWHFTCKCTKCQKGPTTPSDLYSISPNNLDAKWKATADHLLRETPFAKEPANYVGDDVNSRRAAVIQGVAFDKLETARSTSDPRQAISLIEDGMRTCFQSKLFPVHRQPYAALRHDLLVNMISTGNHGIAFAQGAKSYFHVDPVLFPEPHHPMRVVHNWRLAMLLMYLGSEQDNPMTRDMVEQGVDLGIIIYGLLIEVQSNVASSHGKDSSFARAVQRKVQEVEVDMTRGDVGALRGVEKRIEKEWKLFRQMGSWMQY</sequence>
<dbReference type="Proteomes" id="UP000799750">
    <property type="component" value="Unassembled WGS sequence"/>
</dbReference>
<dbReference type="Gene3D" id="1.10.220.160">
    <property type="match status" value="1"/>
</dbReference>
<dbReference type="SUPFAM" id="SSF82199">
    <property type="entry name" value="SET domain"/>
    <property type="match status" value="1"/>
</dbReference>
<evidence type="ECO:0000313" key="7">
    <source>
        <dbReference type="EMBL" id="KAF2498428.1"/>
    </source>
</evidence>
<dbReference type="PROSITE" id="PS50865">
    <property type="entry name" value="ZF_MYND_2"/>
    <property type="match status" value="1"/>
</dbReference>
<dbReference type="Pfam" id="PF00856">
    <property type="entry name" value="SET"/>
    <property type="match status" value="1"/>
</dbReference>
<keyword evidence="8" id="KW-1185">Reference proteome</keyword>
<evidence type="ECO:0000256" key="2">
    <source>
        <dbReference type="ARBA" id="ARBA00022771"/>
    </source>
</evidence>
<evidence type="ECO:0000259" key="5">
    <source>
        <dbReference type="PROSITE" id="PS50280"/>
    </source>
</evidence>
<dbReference type="SMART" id="SM00317">
    <property type="entry name" value="SET"/>
    <property type="match status" value="1"/>
</dbReference>
<feature type="domain" description="MYND-type" evidence="6">
    <location>
        <begin position="53"/>
        <end position="105"/>
    </location>
</feature>
<organism evidence="7 8">
    <name type="scientific">Lophium mytilinum</name>
    <dbReference type="NCBI Taxonomy" id="390894"/>
    <lineage>
        <taxon>Eukaryota</taxon>
        <taxon>Fungi</taxon>
        <taxon>Dikarya</taxon>
        <taxon>Ascomycota</taxon>
        <taxon>Pezizomycotina</taxon>
        <taxon>Dothideomycetes</taxon>
        <taxon>Pleosporomycetidae</taxon>
        <taxon>Mytilinidiales</taxon>
        <taxon>Mytilinidiaceae</taxon>
        <taxon>Lophium</taxon>
    </lineage>
</organism>
<proteinExistence type="predicted"/>
<dbReference type="GO" id="GO:0005634">
    <property type="term" value="C:nucleus"/>
    <property type="evidence" value="ECO:0007669"/>
    <property type="project" value="TreeGrafter"/>
</dbReference>
<dbReference type="PANTHER" id="PTHR12197">
    <property type="entry name" value="HISTONE-LYSINE N-METHYLTRANSFERASE SMYD"/>
    <property type="match status" value="1"/>
</dbReference>
<dbReference type="PANTHER" id="PTHR12197:SF251">
    <property type="entry name" value="EG:BACR7C10.4 PROTEIN"/>
    <property type="match status" value="1"/>
</dbReference>
<dbReference type="CDD" id="cd20071">
    <property type="entry name" value="SET_SMYD"/>
    <property type="match status" value="1"/>
</dbReference>
<keyword evidence="1" id="KW-0479">Metal-binding</keyword>
<dbReference type="InterPro" id="IPR046341">
    <property type="entry name" value="SET_dom_sf"/>
</dbReference>
<gene>
    <name evidence="7" type="ORF">BU16DRAFT_579553</name>
</gene>
<dbReference type="OrthoDB" id="5945798at2759"/>
<dbReference type="Gene3D" id="2.170.270.10">
    <property type="entry name" value="SET domain"/>
    <property type="match status" value="1"/>
</dbReference>
<dbReference type="Gene3D" id="6.10.140.2220">
    <property type="match status" value="1"/>
</dbReference>
<evidence type="ECO:0000256" key="1">
    <source>
        <dbReference type="ARBA" id="ARBA00022723"/>
    </source>
</evidence>
<dbReference type="EMBL" id="MU004185">
    <property type="protein sequence ID" value="KAF2498428.1"/>
    <property type="molecule type" value="Genomic_DNA"/>
</dbReference>
<keyword evidence="3" id="KW-0862">Zinc</keyword>
<accession>A0A6A6R0X7</accession>
<evidence type="ECO:0000259" key="6">
    <source>
        <dbReference type="PROSITE" id="PS50865"/>
    </source>
</evidence>
<reference evidence="7" key="1">
    <citation type="journal article" date="2020" name="Stud. Mycol.">
        <title>101 Dothideomycetes genomes: a test case for predicting lifestyles and emergence of pathogens.</title>
        <authorList>
            <person name="Haridas S."/>
            <person name="Albert R."/>
            <person name="Binder M."/>
            <person name="Bloem J."/>
            <person name="Labutti K."/>
            <person name="Salamov A."/>
            <person name="Andreopoulos B."/>
            <person name="Baker S."/>
            <person name="Barry K."/>
            <person name="Bills G."/>
            <person name="Bluhm B."/>
            <person name="Cannon C."/>
            <person name="Castanera R."/>
            <person name="Culley D."/>
            <person name="Daum C."/>
            <person name="Ezra D."/>
            <person name="Gonzalez J."/>
            <person name="Henrissat B."/>
            <person name="Kuo A."/>
            <person name="Liang C."/>
            <person name="Lipzen A."/>
            <person name="Lutzoni F."/>
            <person name="Magnuson J."/>
            <person name="Mondo S."/>
            <person name="Nolan M."/>
            <person name="Ohm R."/>
            <person name="Pangilinan J."/>
            <person name="Park H.-J."/>
            <person name="Ramirez L."/>
            <person name="Alfaro M."/>
            <person name="Sun H."/>
            <person name="Tritt A."/>
            <person name="Yoshinaga Y."/>
            <person name="Zwiers L.-H."/>
            <person name="Turgeon B."/>
            <person name="Goodwin S."/>
            <person name="Spatafora J."/>
            <person name="Crous P."/>
            <person name="Grigoriev I."/>
        </authorList>
    </citation>
    <scope>NUCLEOTIDE SEQUENCE</scope>
    <source>
        <strain evidence="7">CBS 269.34</strain>
    </source>
</reference>
<evidence type="ECO:0000256" key="3">
    <source>
        <dbReference type="ARBA" id="ARBA00022833"/>
    </source>
</evidence>
<keyword evidence="2 4" id="KW-0863">Zinc-finger</keyword>
<dbReference type="AlphaFoldDB" id="A0A6A6R0X7"/>
<evidence type="ECO:0000256" key="4">
    <source>
        <dbReference type="PROSITE-ProRule" id="PRU00134"/>
    </source>
</evidence>
<name>A0A6A6R0X7_9PEZI</name>
<dbReference type="Pfam" id="PF01753">
    <property type="entry name" value="zf-MYND"/>
    <property type="match status" value="1"/>
</dbReference>
<dbReference type="InterPro" id="IPR001214">
    <property type="entry name" value="SET_dom"/>
</dbReference>
<dbReference type="InterPro" id="IPR002893">
    <property type="entry name" value="Znf_MYND"/>
</dbReference>
<dbReference type="GO" id="GO:0008270">
    <property type="term" value="F:zinc ion binding"/>
    <property type="evidence" value="ECO:0007669"/>
    <property type="project" value="UniProtKB-KW"/>
</dbReference>